<dbReference type="PROSITE" id="PS50934">
    <property type="entry name" value="SWIRM"/>
    <property type="match status" value="1"/>
</dbReference>
<organism evidence="6">
    <name type="scientific">Odontella aurita</name>
    <dbReference type="NCBI Taxonomy" id="265563"/>
    <lineage>
        <taxon>Eukaryota</taxon>
        <taxon>Sar</taxon>
        <taxon>Stramenopiles</taxon>
        <taxon>Ochrophyta</taxon>
        <taxon>Bacillariophyta</taxon>
        <taxon>Mediophyceae</taxon>
        <taxon>Biddulphiophycidae</taxon>
        <taxon>Eupodiscales</taxon>
        <taxon>Odontellaceae</taxon>
        <taxon>Odontella</taxon>
    </lineage>
</organism>
<dbReference type="InterPro" id="IPR049898">
    <property type="entry name" value="MARR_BRCT_CHROMO"/>
</dbReference>
<feature type="region of interest" description="Disordered" evidence="3">
    <location>
        <begin position="962"/>
        <end position="987"/>
    </location>
</feature>
<evidence type="ECO:0000256" key="2">
    <source>
        <dbReference type="ARBA" id="ARBA00023163"/>
    </source>
</evidence>
<dbReference type="Gene3D" id="1.10.10.10">
    <property type="entry name" value="Winged helix-like DNA-binding domain superfamily/Winged helix DNA-binding domain"/>
    <property type="match status" value="1"/>
</dbReference>
<feature type="region of interest" description="Disordered" evidence="3">
    <location>
        <begin position="605"/>
        <end position="656"/>
    </location>
</feature>
<dbReference type="InterPro" id="IPR032450">
    <property type="entry name" value="SMARCC_N"/>
</dbReference>
<feature type="domain" description="Chromo" evidence="5">
    <location>
        <begin position="33"/>
        <end position="348"/>
    </location>
</feature>
<dbReference type="Pfam" id="PF04433">
    <property type="entry name" value="SWIRM"/>
    <property type="match status" value="1"/>
</dbReference>
<keyword evidence="1" id="KW-0805">Transcription regulation</keyword>
<name>A0A7S4IX82_9STRA</name>
<keyword evidence="2" id="KW-0804">Transcription</keyword>
<dbReference type="InterPro" id="IPR007526">
    <property type="entry name" value="SWIRM"/>
</dbReference>
<evidence type="ECO:0000256" key="3">
    <source>
        <dbReference type="SAM" id="MobiDB-lite"/>
    </source>
</evidence>
<protein>
    <recommendedName>
        <fullName evidence="7">SWIRM domain-containing protein</fullName>
    </recommendedName>
</protein>
<proteinExistence type="predicted"/>
<reference evidence="6" key="1">
    <citation type="submission" date="2021-01" db="EMBL/GenBank/DDBJ databases">
        <authorList>
            <person name="Corre E."/>
            <person name="Pelletier E."/>
            <person name="Niang G."/>
            <person name="Scheremetjew M."/>
            <person name="Finn R."/>
            <person name="Kale V."/>
            <person name="Holt S."/>
            <person name="Cochrane G."/>
            <person name="Meng A."/>
            <person name="Brown T."/>
            <person name="Cohen L."/>
        </authorList>
    </citation>
    <scope>NUCLEOTIDE SEQUENCE</scope>
    <source>
        <strain evidence="6">Isolate 1302-5</strain>
    </source>
</reference>
<evidence type="ECO:0000313" key="6">
    <source>
        <dbReference type="EMBL" id="CAE2242187.1"/>
    </source>
</evidence>
<dbReference type="SUPFAM" id="SSF46689">
    <property type="entry name" value="Homeodomain-like"/>
    <property type="match status" value="1"/>
</dbReference>
<gene>
    <name evidence="6" type="ORF">OAUR00152_LOCUS16429</name>
</gene>
<accession>A0A7S4IX82</accession>
<feature type="compositionally biased region" description="Basic and acidic residues" evidence="3">
    <location>
        <begin position="635"/>
        <end position="645"/>
    </location>
</feature>
<feature type="compositionally biased region" description="Low complexity" evidence="3">
    <location>
        <begin position="788"/>
        <end position="814"/>
    </location>
</feature>
<dbReference type="PROSITE" id="PS52032">
    <property type="entry name" value="MARR_BRCT_CHROMO"/>
    <property type="match status" value="1"/>
</dbReference>
<feature type="compositionally biased region" description="Low complexity" evidence="3">
    <location>
        <begin position="691"/>
        <end position="701"/>
    </location>
</feature>
<dbReference type="InterPro" id="IPR036388">
    <property type="entry name" value="WH-like_DNA-bd_sf"/>
</dbReference>
<dbReference type="InterPro" id="IPR009057">
    <property type="entry name" value="Homeodomain-like_sf"/>
</dbReference>
<dbReference type="SUPFAM" id="SSF52113">
    <property type="entry name" value="BRCT domain"/>
    <property type="match status" value="1"/>
</dbReference>
<feature type="compositionally biased region" description="Low complexity" evidence="3">
    <location>
        <begin position="377"/>
        <end position="390"/>
    </location>
</feature>
<evidence type="ECO:0000259" key="4">
    <source>
        <dbReference type="PROSITE" id="PS50934"/>
    </source>
</evidence>
<evidence type="ECO:0008006" key="7">
    <source>
        <dbReference type="Google" id="ProtNLM"/>
    </source>
</evidence>
<dbReference type="Pfam" id="PF16496">
    <property type="entry name" value="SWIRM-assoc_2"/>
    <property type="match status" value="1"/>
</dbReference>
<feature type="region of interest" description="Disordered" evidence="3">
    <location>
        <begin position="1056"/>
        <end position="1075"/>
    </location>
</feature>
<feature type="compositionally biased region" description="Basic and acidic residues" evidence="3">
    <location>
        <begin position="969"/>
        <end position="984"/>
    </location>
</feature>
<feature type="region of interest" description="Disordered" evidence="3">
    <location>
        <begin position="1"/>
        <end position="46"/>
    </location>
</feature>
<dbReference type="AlphaFoldDB" id="A0A7S4IX82"/>
<feature type="compositionally biased region" description="Polar residues" evidence="3">
    <location>
        <begin position="674"/>
        <end position="690"/>
    </location>
</feature>
<dbReference type="InterPro" id="IPR032451">
    <property type="entry name" value="SMARCC_C"/>
</dbReference>
<dbReference type="InterPro" id="IPR036420">
    <property type="entry name" value="BRCT_dom_sf"/>
</dbReference>
<feature type="compositionally biased region" description="Acidic residues" evidence="3">
    <location>
        <begin position="1056"/>
        <end position="1071"/>
    </location>
</feature>
<sequence>MLYHRERASPQPRHLLHRHPLSSPDAMATISHHSVGAPGGGPSAPHPPLEPCSVEDVASFAALDHSLRSHPELAKEGPAVLNPEALARLVDGIRTFQDEYLGRESKSRRWPFVRLPDHIFRDRSRTGPLYAALISAYRTKSQSSWRNFDMGSNRRFDDNVALMRRMGDDLVAAGFLRRPAIHLDATVPKSRRGGMARIVERFGGKVVSDPADATHVVAHDPRIDGDPADDVDWTHGSATFADDGEDEPEKEFVRTVAVVKDPATGQKMTMAHWWFFPASYDVWMRSKEVAGDAAAEPKQARPASEDGKWVVASRFVRDVARFNEWGDEADYAIVDYHAKVALYKGRAKTGPTKSKKKSSLLTGGKKGSKSKSCDVTSVSSEFSGNSASASKAGESDRKRDRRAGSGMNPRPILTGFYSDSGARLRRIVHDGALRVPPRSVGIVRDSLDLVAAGWDEGERKKWEWSGGSKGKRRIYELPSVDSVARPSLDSSIGPTFLVTELFAGRGGKSVATNRRVLVMCNSDEDDKAERIRGGGETEDIVMIDANAADAGTGPVEFCSGSVPSEIPPAVLGKEGMPSDSNIGPGATEGTLSQEAVTKNRIDAFGEATLSPPGDKEPRSASHDETLNNDFAPHSLSEKVSAEKTDPQIISSPTATPVAATTQDTLLPATDSAGAASNKTTAISVPSLTADSQPSSQPSLSQETSAVGPGTRPTGPDKETAVTGPSESNSVAATAPSSSEVATVAIPKTSQSTPKPAAADQSEPAELLLPSEKPALPGNTKTNGAPKKATAPSSSDEPSSTSAAPVPSASLSSSSVKKDRSADSSQQVAPASTPSTSTTPPAVTALPDRSAQEKSSAQSAETEDSPPIDASAPSWYDPKTISDIEQTMLPEWFNSSAIHRTPESFAETRERIVGIGRRSQGRYITATAVRRVVPGDAGSLLRLHAFLVQWGFLNSDTLGDSAPTMPGLRKGGEKSHERPRPRLSDGKFSWTGKMRNALAKAVVNFATKQNTSKRTSPMGSRVAVDWAAVAAEVGQGATPADCQGEFLSLPLNHSEDDVTVDDIDSSDNGGEEDTGRKRCRVLGRREVLCELLDGACPNVIAAATNAALDAAANGSTSEAQKAAVLGTVGAEAMIEAKDEEDAIERLLMEILDQRMVRLENRVALLDDMEGMLEAERVALELERRDLYTARCRHWFSGGN</sequence>
<dbReference type="EMBL" id="HBKQ01024120">
    <property type="protein sequence ID" value="CAE2242187.1"/>
    <property type="molecule type" value="Transcribed_RNA"/>
</dbReference>
<feature type="region of interest" description="Disordered" evidence="3">
    <location>
        <begin position="347"/>
        <end position="411"/>
    </location>
</feature>
<feature type="compositionally biased region" description="Low complexity" evidence="3">
    <location>
        <begin position="822"/>
        <end position="844"/>
    </location>
</feature>
<feature type="compositionally biased region" description="Polar residues" evidence="3">
    <location>
        <begin position="722"/>
        <end position="740"/>
    </location>
</feature>
<feature type="compositionally biased region" description="Basic and acidic residues" evidence="3">
    <location>
        <begin position="613"/>
        <end position="625"/>
    </location>
</feature>
<dbReference type="Pfam" id="PF16495">
    <property type="entry name" value="SWIRM-assoc_1"/>
    <property type="match status" value="1"/>
</dbReference>
<feature type="domain" description="SWIRM" evidence="4">
    <location>
        <begin position="866"/>
        <end position="963"/>
    </location>
</feature>
<evidence type="ECO:0000256" key="1">
    <source>
        <dbReference type="ARBA" id="ARBA00023015"/>
    </source>
</evidence>
<evidence type="ECO:0000259" key="5">
    <source>
        <dbReference type="PROSITE" id="PS52032"/>
    </source>
</evidence>
<feature type="region of interest" description="Disordered" evidence="3">
    <location>
        <begin position="668"/>
        <end position="877"/>
    </location>
</feature>